<dbReference type="AlphaFoldDB" id="A0A316YB51"/>
<dbReference type="Gene3D" id="3.40.50.720">
    <property type="entry name" value="NAD(P)-binding Rossmann-like Domain"/>
    <property type="match status" value="1"/>
</dbReference>
<evidence type="ECO:0000313" key="4">
    <source>
        <dbReference type="Proteomes" id="UP000245768"/>
    </source>
</evidence>
<dbReference type="InParanoid" id="A0A316YB51"/>
<keyword evidence="4" id="KW-1185">Reference proteome</keyword>
<protein>
    <recommendedName>
        <fullName evidence="5">NAD(P)-binding domain-containing protein</fullName>
    </recommendedName>
</protein>
<evidence type="ECO:0000256" key="1">
    <source>
        <dbReference type="ARBA" id="ARBA00004450"/>
    </source>
</evidence>
<comment type="subcellular location">
    <subcellularLocation>
        <location evidence="1">Mitochondrion outer membrane</location>
        <topology evidence="1">Peripheral membrane protein</topology>
    </subcellularLocation>
</comment>
<evidence type="ECO:0008006" key="5">
    <source>
        <dbReference type="Google" id="ProtNLM"/>
    </source>
</evidence>
<evidence type="ECO:0000313" key="3">
    <source>
        <dbReference type="EMBL" id="PWN86511.1"/>
    </source>
</evidence>
<reference evidence="3 4" key="1">
    <citation type="journal article" date="2018" name="Mol. Biol. Evol.">
        <title>Broad Genomic Sampling Reveals a Smut Pathogenic Ancestry of the Fungal Clade Ustilaginomycotina.</title>
        <authorList>
            <person name="Kijpornyongpan T."/>
            <person name="Mondo S.J."/>
            <person name="Barry K."/>
            <person name="Sandor L."/>
            <person name="Lee J."/>
            <person name="Lipzen A."/>
            <person name="Pangilinan J."/>
            <person name="LaButti K."/>
            <person name="Hainaut M."/>
            <person name="Henrissat B."/>
            <person name="Grigoriev I.V."/>
            <person name="Spatafora J.W."/>
            <person name="Aime M.C."/>
        </authorList>
    </citation>
    <scope>NUCLEOTIDE SEQUENCE [LARGE SCALE GENOMIC DNA]</scope>
    <source>
        <strain evidence="3 4">MCA 4198</strain>
    </source>
</reference>
<dbReference type="RefSeq" id="XP_025373709.1">
    <property type="nucleotide sequence ID" value="XM_025520192.1"/>
</dbReference>
<dbReference type="SUPFAM" id="SSF51735">
    <property type="entry name" value="NAD(P)-binding Rossmann-fold domains"/>
    <property type="match status" value="1"/>
</dbReference>
<sequence length="232" mass="25195">MKAIVAGATGTLGLRILKRLVQDADVTSIVTLTRRRLEPGGESAKVTQVDIEDFLQANDATDRLIGDADVCYWCVSLTMDPSEMKRVVDVVTIGGIRRLLDARTVGRPLRLVMLSGHHVIHAQDTAPKDVPNRDFLILRGQADVFALETAQKQPALLETYVAKIGGVERPERPLSDEARQRMAQFKVPLIHVDDLTSALVFVGNGGRHIAGQPATVLSNDDLLACGRQASSV</sequence>
<dbReference type="EMBL" id="KZ819644">
    <property type="protein sequence ID" value="PWN86511.1"/>
    <property type="molecule type" value="Genomic_DNA"/>
</dbReference>
<evidence type="ECO:0000256" key="2">
    <source>
        <dbReference type="ARBA" id="ARBA00006617"/>
    </source>
</evidence>
<gene>
    <name evidence="3" type="ORF">FA10DRAFT_263234</name>
</gene>
<proteinExistence type="inferred from homology"/>
<accession>A0A316YB51</accession>
<dbReference type="GO" id="GO:0005741">
    <property type="term" value="C:mitochondrial outer membrane"/>
    <property type="evidence" value="ECO:0007669"/>
    <property type="project" value="UniProtKB-SubCell"/>
</dbReference>
<dbReference type="Proteomes" id="UP000245768">
    <property type="component" value="Unassembled WGS sequence"/>
</dbReference>
<organism evidence="3 4">
    <name type="scientific">Acaromyces ingoldii</name>
    <dbReference type="NCBI Taxonomy" id="215250"/>
    <lineage>
        <taxon>Eukaryota</taxon>
        <taxon>Fungi</taxon>
        <taxon>Dikarya</taxon>
        <taxon>Basidiomycota</taxon>
        <taxon>Ustilaginomycotina</taxon>
        <taxon>Exobasidiomycetes</taxon>
        <taxon>Exobasidiales</taxon>
        <taxon>Cryptobasidiaceae</taxon>
        <taxon>Acaromyces</taxon>
    </lineage>
</organism>
<name>A0A316YB51_9BASI</name>
<dbReference type="GeneID" id="37042108"/>
<dbReference type="PANTHER" id="PTHR14097:SF7">
    <property type="entry name" value="OXIDOREDUCTASE HTATIP2"/>
    <property type="match status" value="1"/>
</dbReference>
<dbReference type="OrthoDB" id="9975943at2759"/>
<dbReference type="InterPro" id="IPR036291">
    <property type="entry name" value="NAD(P)-bd_dom_sf"/>
</dbReference>
<comment type="similarity">
    <text evidence="2">Belongs to the FMP52 family.</text>
</comment>
<dbReference type="PANTHER" id="PTHR14097">
    <property type="entry name" value="OXIDOREDUCTASE HTATIP2"/>
    <property type="match status" value="1"/>
</dbReference>